<dbReference type="InterPro" id="IPR001312">
    <property type="entry name" value="Hexokinase"/>
</dbReference>
<reference evidence="7 8" key="1">
    <citation type="submission" date="2024-11" db="EMBL/GenBank/DDBJ databases">
        <title>Adaptive evolution of stress response genes in parasites aligns with host niche diversity.</title>
        <authorList>
            <person name="Hahn C."/>
            <person name="Resl P."/>
        </authorList>
    </citation>
    <scope>NUCLEOTIDE SEQUENCE [LARGE SCALE GENOMIC DNA]</scope>
    <source>
        <strain evidence="7">EGGRZ-B1_66</strain>
        <tissue evidence="7">Body</tissue>
    </source>
</reference>
<comment type="pathway">
    <text evidence="1">Carbohydrate degradation; glycolysis; D-glyceraldehyde 3-phosphate and glycerone phosphate from D-glucose: step 1/4.</text>
</comment>
<evidence type="ECO:0000256" key="3">
    <source>
        <dbReference type="ARBA" id="ARBA00023152"/>
    </source>
</evidence>
<organism evidence="7 8">
    <name type="scientific">Cichlidogyrus casuarinus</name>
    <dbReference type="NCBI Taxonomy" id="1844966"/>
    <lineage>
        <taxon>Eukaryota</taxon>
        <taxon>Metazoa</taxon>
        <taxon>Spiralia</taxon>
        <taxon>Lophotrochozoa</taxon>
        <taxon>Platyhelminthes</taxon>
        <taxon>Monogenea</taxon>
        <taxon>Monopisthocotylea</taxon>
        <taxon>Dactylogyridea</taxon>
        <taxon>Ancyrocephalidae</taxon>
        <taxon>Cichlidogyrus</taxon>
    </lineage>
</organism>
<keyword evidence="5" id="KW-0808">Transferase</keyword>
<keyword evidence="5" id="KW-0547">Nucleotide-binding</keyword>
<dbReference type="EMBL" id="JBJKFK010006933">
    <property type="protein sequence ID" value="KAL3307608.1"/>
    <property type="molecule type" value="Genomic_DNA"/>
</dbReference>
<evidence type="ECO:0000313" key="7">
    <source>
        <dbReference type="EMBL" id="KAL3307608.1"/>
    </source>
</evidence>
<evidence type="ECO:0000256" key="5">
    <source>
        <dbReference type="RuleBase" id="RU362007"/>
    </source>
</evidence>
<comment type="pathway">
    <text evidence="2">Carbohydrate metabolism; hexose metabolism.</text>
</comment>
<dbReference type="EC" id="2.7.1.-" evidence="5"/>
<dbReference type="SUPFAM" id="SSF53067">
    <property type="entry name" value="Actin-like ATPase domain"/>
    <property type="match status" value="1"/>
</dbReference>
<proteinExistence type="inferred from homology"/>
<evidence type="ECO:0000256" key="1">
    <source>
        <dbReference type="ARBA" id="ARBA00004888"/>
    </source>
</evidence>
<dbReference type="InterPro" id="IPR022673">
    <property type="entry name" value="Hexokinase_C"/>
</dbReference>
<dbReference type="PRINTS" id="PR00475">
    <property type="entry name" value="HEXOKINASE"/>
</dbReference>
<keyword evidence="8" id="KW-1185">Reference proteome</keyword>
<dbReference type="GO" id="GO:0005524">
    <property type="term" value="F:ATP binding"/>
    <property type="evidence" value="ECO:0007669"/>
    <property type="project" value="UniProtKB-UniRule"/>
</dbReference>
<dbReference type="Pfam" id="PF03727">
    <property type="entry name" value="Hexokinase_2"/>
    <property type="match status" value="1"/>
</dbReference>
<protein>
    <recommendedName>
        <fullName evidence="5">Phosphotransferase</fullName>
        <ecNumber evidence="5">2.7.1.-</ecNumber>
    </recommendedName>
</protein>
<sequence length="167" mass="18681">FEKLCSGSYLGELVRVVLVSLAEQNLLFRGYVPEVLSKPNSFLTKYITETERDPPHLFYSTQYMLSEDLKVPVAETLDFRIVRYVCELVSTRASYLIGTGISAVLHNLGREKVTVGIDGSLYKFHPKFRERMTDIIHEQKPAGTRFHLRLSEDGSGKGAAAIVAAAI</sequence>
<keyword evidence="5" id="KW-0067">ATP-binding</keyword>
<keyword evidence="5" id="KW-0418">Kinase</keyword>
<evidence type="ECO:0000256" key="4">
    <source>
        <dbReference type="ARBA" id="ARBA00044613"/>
    </source>
</evidence>
<feature type="non-terminal residue" evidence="7">
    <location>
        <position position="167"/>
    </location>
</feature>
<dbReference type="InterPro" id="IPR043129">
    <property type="entry name" value="ATPase_NBD"/>
</dbReference>
<keyword evidence="3 5" id="KW-0324">Glycolysis</keyword>
<evidence type="ECO:0000313" key="8">
    <source>
        <dbReference type="Proteomes" id="UP001626550"/>
    </source>
</evidence>
<dbReference type="PANTHER" id="PTHR19443:SF16">
    <property type="entry name" value="HEXOKINASE TYPE 1-RELATED"/>
    <property type="match status" value="1"/>
</dbReference>
<feature type="non-terminal residue" evidence="7">
    <location>
        <position position="1"/>
    </location>
</feature>
<comment type="similarity">
    <text evidence="5">Belongs to the hexokinase family.</text>
</comment>
<dbReference type="Proteomes" id="UP001626550">
    <property type="component" value="Unassembled WGS sequence"/>
</dbReference>
<gene>
    <name evidence="7" type="ORF">Ciccas_013875</name>
</gene>
<dbReference type="PROSITE" id="PS51748">
    <property type="entry name" value="HEXOKINASE_2"/>
    <property type="match status" value="1"/>
</dbReference>
<accession>A0ABD2PKX5</accession>
<dbReference type="AlphaFoldDB" id="A0ABD2PKX5"/>
<dbReference type="GO" id="GO:0006096">
    <property type="term" value="P:glycolytic process"/>
    <property type="evidence" value="ECO:0007669"/>
    <property type="project" value="UniProtKB-KW"/>
</dbReference>
<comment type="caution">
    <text evidence="7">The sequence shown here is derived from an EMBL/GenBank/DDBJ whole genome shotgun (WGS) entry which is preliminary data.</text>
</comment>
<evidence type="ECO:0000256" key="2">
    <source>
        <dbReference type="ARBA" id="ARBA00005028"/>
    </source>
</evidence>
<comment type="catalytic activity">
    <reaction evidence="4">
        <text>a D-hexose + ATP = a D-hexose 6-phosphate + ADP + H(+)</text>
        <dbReference type="Rhea" id="RHEA:22740"/>
        <dbReference type="ChEBI" id="CHEBI:4194"/>
        <dbReference type="ChEBI" id="CHEBI:15378"/>
        <dbReference type="ChEBI" id="CHEBI:30616"/>
        <dbReference type="ChEBI" id="CHEBI:229467"/>
        <dbReference type="ChEBI" id="CHEBI:456216"/>
        <dbReference type="EC" id="2.7.1.1"/>
    </reaction>
    <physiologicalReaction direction="left-to-right" evidence="4">
        <dbReference type="Rhea" id="RHEA:22741"/>
    </physiologicalReaction>
</comment>
<name>A0ABD2PKX5_9PLAT</name>
<feature type="domain" description="Hexokinase C-terminal" evidence="6">
    <location>
        <begin position="1"/>
        <end position="164"/>
    </location>
</feature>
<dbReference type="PANTHER" id="PTHR19443">
    <property type="entry name" value="HEXOKINASE"/>
    <property type="match status" value="1"/>
</dbReference>
<dbReference type="Gene3D" id="3.40.367.20">
    <property type="match status" value="1"/>
</dbReference>
<evidence type="ECO:0000259" key="6">
    <source>
        <dbReference type="Pfam" id="PF03727"/>
    </source>
</evidence>
<dbReference type="GO" id="GO:0004396">
    <property type="term" value="F:hexokinase activity"/>
    <property type="evidence" value="ECO:0007669"/>
    <property type="project" value="UniProtKB-UniRule"/>
</dbReference>